<dbReference type="Pfam" id="PF03950">
    <property type="entry name" value="tRNA-synt_1c_C"/>
    <property type="match status" value="1"/>
</dbReference>
<comment type="subcellular location">
    <subcellularLocation>
        <location evidence="1">Cytoplasm</location>
    </subcellularLocation>
</comment>
<keyword evidence="4 10" id="KW-0436">Ligase</keyword>
<dbReference type="GO" id="GO:0005524">
    <property type="term" value="F:ATP binding"/>
    <property type="evidence" value="ECO:0007669"/>
    <property type="project" value="UniProtKB-KW"/>
</dbReference>
<sequence length="599" mass="68638">MKIAELAAIPVNLTGDFRAAESHLLDLDKHLTRRTYFDGYRLSEIDEKIWVVLASNRATVPFIHKEKLANLTRWFLYVEQPHPEIHQDVKEAQAAVAVKLVAASKAGGSYSLQLQNVDQGVVTRFLPKPSGYLQIRHAKAALLSYYFAHQAYSCSFRLRQDDTNPTKEKEEYQDAIIEDLAWMGIHADKLTYTSDYFQYLFDKCVQLIEDGNAYADDTDQETMRAECMDGIASKRRDRSVEENLRILEEMEVASPEGRQNCIRAKVSVDNPTKAIRDPVIYRVNTAKKHHRTGTDWKIYPMYDLACPIIDNLEGITHALRSTEYTDRNVLYQWFLEKLNLRIVYMHDFSRLSFVRTSLSKRKLAKLVDTGTVTGWNDPRMPTVRGIRRRGMTVSALNDFIIKQGPSQNITAMEWCAILAANKAVIDPIAPRYTAVSRKDLVKVSAIETEGPMEPFIADRLLHPKNKDVGTRKVVFDSEILMDQVDMKLMRTGEEITLIVNMTLELNLSGDSKKTDKKVTWLASKGQKFIPAEAWQFYDIIIKDKLEKEDNFEDFLAPVMATKEDLWCAENISNVKKDAIIQLERGTFYRVDKGLADWVD</sequence>
<dbReference type="InterPro" id="IPR049437">
    <property type="entry name" value="tRNA-synt_1c_C2"/>
</dbReference>
<dbReference type="InterPro" id="IPR050132">
    <property type="entry name" value="Gln/Glu-tRNA_Ligase"/>
</dbReference>
<evidence type="ECO:0000256" key="10">
    <source>
        <dbReference type="RuleBase" id="RU363037"/>
    </source>
</evidence>
<dbReference type="PANTHER" id="PTHR43097">
    <property type="entry name" value="GLUTAMINE-TRNA LIGASE"/>
    <property type="match status" value="1"/>
</dbReference>
<name>A0A9N9UGP8_9HYPO</name>
<protein>
    <recommendedName>
        <fullName evidence="16">Glutamate--tRNA ligase</fullName>
    </recommendedName>
</protein>
<evidence type="ECO:0000256" key="2">
    <source>
        <dbReference type="ARBA" id="ARBA00008927"/>
    </source>
</evidence>
<gene>
    <name evidence="14" type="ORF">CBYS24578_00008031</name>
</gene>
<dbReference type="InterPro" id="IPR011035">
    <property type="entry name" value="Ribosomal_bL25/Gln-tRNA_synth"/>
</dbReference>
<dbReference type="PRINTS" id="PR00987">
    <property type="entry name" value="TRNASYNTHGLU"/>
</dbReference>
<dbReference type="InterPro" id="IPR036282">
    <property type="entry name" value="Glutathione-S-Trfase_C_sf"/>
</dbReference>
<dbReference type="GO" id="GO:0004818">
    <property type="term" value="F:glutamate-tRNA ligase activity"/>
    <property type="evidence" value="ECO:0007669"/>
    <property type="project" value="UniProtKB-EC"/>
</dbReference>
<keyword evidence="15" id="KW-1185">Reference proteome</keyword>
<accession>A0A9N9UGP8</accession>
<dbReference type="InterPro" id="IPR004526">
    <property type="entry name" value="Glu-tRNA-synth_arc/euk"/>
</dbReference>
<dbReference type="EMBL" id="CABFNO020001405">
    <property type="protein sequence ID" value="CAG9986832.1"/>
    <property type="molecule type" value="Genomic_DNA"/>
</dbReference>
<evidence type="ECO:0000256" key="7">
    <source>
        <dbReference type="ARBA" id="ARBA00022917"/>
    </source>
</evidence>
<proteinExistence type="inferred from homology"/>
<comment type="catalytic activity">
    <reaction evidence="9">
        <text>tRNA(Glu) + L-glutamate + ATP = L-glutamyl-tRNA(Glu) + AMP + diphosphate</text>
        <dbReference type="Rhea" id="RHEA:23540"/>
        <dbReference type="Rhea" id="RHEA-COMP:9663"/>
        <dbReference type="Rhea" id="RHEA-COMP:9680"/>
        <dbReference type="ChEBI" id="CHEBI:29985"/>
        <dbReference type="ChEBI" id="CHEBI:30616"/>
        <dbReference type="ChEBI" id="CHEBI:33019"/>
        <dbReference type="ChEBI" id="CHEBI:78442"/>
        <dbReference type="ChEBI" id="CHEBI:78520"/>
        <dbReference type="ChEBI" id="CHEBI:456215"/>
        <dbReference type="EC" id="6.1.1.17"/>
    </reaction>
</comment>
<dbReference type="AlphaFoldDB" id="A0A9N9UGP8"/>
<dbReference type="GO" id="GO:0006424">
    <property type="term" value="P:glutamyl-tRNA aminoacylation"/>
    <property type="evidence" value="ECO:0007669"/>
    <property type="project" value="InterPro"/>
</dbReference>
<evidence type="ECO:0000256" key="5">
    <source>
        <dbReference type="ARBA" id="ARBA00022741"/>
    </source>
</evidence>
<keyword evidence="8 10" id="KW-0030">Aminoacyl-tRNA synthetase</keyword>
<keyword evidence="6 10" id="KW-0067">ATP-binding</keyword>
<dbReference type="InterPro" id="IPR020058">
    <property type="entry name" value="Glu/Gln-tRNA-synth_Ib_cat-dom"/>
</dbReference>
<evidence type="ECO:0000313" key="15">
    <source>
        <dbReference type="Proteomes" id="UP000754883"/>
    </source>
</evidence>
<comment type="caution">
    <text evidence="14">The sequence shown here is derived from an EMBL/GenBank/DDBJ whole genome shotgun (WGS) entry which is preliminary data.</text>
</comment>
<evidence type="ECO:0000256" key="1">
    <source>
        <dbReference type="ARBA" id="ARBA00004496"/>
    </source>
</evidence>
<feature type="non-terminal residue" evidence="14">
    <location>
        <position position="1"/>
    </location>
</feature>
<dbReference type="Pfam" id="PF20974">
    <property type="entry name" value="tRNA-synt_1c_C2"/>
    <property type="match status" value="1"/>
</dbReference>
<reference evidence="14" key="1">
    <citation type="submission" date="2021-10" db="EMBL/GenBank/DDBJ databases">
        <authorList>
            <person name="Piombo E."/>
        </authorList>
    </citation>
    <scope>NUCLEOTIDE SEQUENCE</scope>
</reference>
<feature type="domain" description="Glutamyl/glutaminyl-tRNA synthetase class Ib anti-codon binding" evidence="12">
    <location>
        <begin position="429"/>
        <end position="498"/>
    </location>
</feature>
<evidence type="ECO:0000259" key="12">
    <source>
        <dbReference type="Pfam" id="PF03950"/>
    </source>
</evidence>
<dbReference type="SUPFAM" id="SSF47616">
    <property type="entry name" value="GST C-terminal domain-like"/>
    <property type="match status" value="1"/>
</dbReference>
<dbReference type="Gene3D" id="1.20.1050.10">
    <property type="match status" value="1"/>
</dbReference>
<keyword evidence="7 10" id="KW-0648">Protein biosynthesis</keyword>
<dbReference type="FunFam" id="3.40.50.620:FF:000037">
    <property type="entry name" value="Glutamine--tRNA ligase cytoplasmic"/>
    <property type="match status" value="1"/>
</dbReference>
<dbReference type="GO" id="GO:0005829">
    <property type="term" value="C:cytosol"/>
    <property type="evidence" value="ECO:0007669"/>
    <property type="project" value="TreeGrafter"/>
</dbReference>
<dbReference type="FunFam" id="1.10.1160.10:FF:000001">
    <property type="entry name" value="Glutamine--tRNA ligase"/>
    <property type="match status" value="1"/>
</dbReference>
<keyword evidence="3" id="KW-0963">Cytoplasm</keyword>
<evidence type="ECO:0000259" key="11">
    <source>
        <dbReference type="Pfam" id="PF00749"/>
    </source>
</evidence>
<comment type="similarity">
    <text evidence="2">Belongs to the class-I aminoacyl-tRNA synthetase family. Glutamate--tRNA ligase type 2 subfamily.</text>
</comment>
<dbReference type="PANTHER" id="PTHR43097:SF5">
    <property type="entry name" value="GLUTAMATE--TRNA LIGASE"/>
    <property type="match status" value="1"/>
</dbReference>
<feature type="domain" description="tRNA synthetases class I (E and Q) anti-codon binding" evidence="13">
    <location>
        <begin position="517"/>
        <end position="591"/>
    </location>
</feature>
<evidence type="ECO:0000256" key="6">
    <source>
        <dbReference type="ARBA" id="ARBA00022840"/>
    </source>
</evidence>
<dbReference type="SUPFAM" id="SSF50715">
    <property type="entry name" value="Ribosomal protein L25-like"/>
    <property type="match status" value="1"/>
</dbReference>
<evidence type="ECO:0000256" key="9">
    <source>
        <dbReference type="ARBA" id="ARBA00048351"/>
    </source>
</evidence>
<keyword evidence="5 10" id="KW-0547">Nucleotide-binding</keyword>
<dbReference type="GO" id="GO:0017102">
    <property type="term" value="C:methionyl glutamyl tRNA synthetase complex"/>
    <property type="evidence" value="ECO:0007669"/>
    <property type="project" value="TreeGrafter"/>
</dbReference>
<dbReference type="InterPro" id="IPR020061">
    <property type="entry name" value="Glu_tRNA_lig_a-bdl"/>
</dbReference>
<dbReference type="SUPFAM" id="SSF52374">
    <property type="entry name" value="Nucleotidylyl transferase"/>
    <property type="match status" value="1"/>
</dbReference>
<dbReference type="Gene3D" id="1.10.1160.10">
    <property type="entry name" value="Glutamyl-trna Synthetase, Domain 2"/>
    <property type="match status" value="1"/>
</dbReference>
<dbReference type="OrthoDB" id="10250478at2759"/>
<evidence type="ECO:0000256" key="4">
    <source>
        <dbReference type="ARBA" id="ARBA00022598"/>
    </source>
</evidence>
<dbReference type="InterPro" id="IPR020059">
    <property type="entry name" value="Glu/Gln-tRNA-synth_Ib_codon-bd"/>
</dbReference>
<dbReference type="Proteomes" id="UP000754883">
    <property type="component" value="Unassembled WGS sequence"/>
</dbReference>
<evidence type="ECO:0000256" key="8">
    <source>
        <dbReference type="ARBA" id="ARBA00023146"/>
    </source>
</evidence>
<evidence type="ECO:0008006" key="16">
    <source>
        <dbReference type="Google" id="ProtNLM"/>
    </source>
</evidence>
<dbReference type="InterPro" id="IPR014729">
    <property type="entry name" value="Rossmann-like_a/b/a_fold"/>
</dbReference>
<evidence type="ECO:0000256" key="3">
    <source>
        <dbReference type="ARBA" id="ARBA00022490"/>
    </source>
</evidence>
<feature type="domain" description="Glutamyl/glutaminyl-tRNA synthetase class Ib catalytic" evidence="11">
    <location>
        <begin position="121"/>
        <end position="426"/>
    </location>
</feature>
<evidence type="ECO:0000313" key="14">
    <source>
        <dbReference type="EMBL" id="CAG9986832.1"/>
    </source>
</evidence>
<organism evidence="14 15">
    <name type="scientific">Clonostachys byssicola</name>
    <dbReference type="NCBI Taxonomy" id="160290"/>
    <lineage>
        <taxon>Eukaryota</taxon>
        <taxon>Fungi</taxon>
        <taxon>Dikarya</taxon>
        <taxon>Ascomycota</taxon>
        <taxon>Pezizomycotina</taxon>
        <taxon>Sordariomycetes</taxon>
        <taxon>Hypocreomycetidae</taxon>
        <taxon>Hypocreales</taxon>
        <taxon>Bionectriaceae</taxon>
        <taxon>Clonostachys</taxon>
    </lineage>
</organism>
<dbReference type="Pfam" id="PF00749">
    <property type="entry name" value="tRNA-synt_1c"/>
    <property type="match status" value="1"/>
</dbReference>
<dbReference type="InterPro" id="IPR000924">
    <property type="entry name" value="Glu/Gln-tRNA-synth"/>
</dbReference>
<dbReference type="Gene3D" id="3.90.800.10">
    <property type="entry name" value="Glutamyl-tRNA Synthetase, Domain 3"/>
    <property type="match status" value="1"/>
</dbReference>
<evidence type="ECO:0000259" key="13">
    <source>
        <dbReference type="Pfam" id="PF20974"/>
    </source>
</evidence>
<dbReference type="NCBIfam" id="TIGR00463">
    <property type="entry name" value="gltX_arch"/>
    <property type="match status" value="1"/>
</dbReference>
<dbReference type="FunFam" id="3.90.800.10:FF:000001">
    <property type="entry name" value="Glutamine--tRNA ligase"/>
    <property type="match status" value="1"/>
</dbReference>
<dbReference type="Gene3D" id="3.40.50.620">
    <property type="entry name" value="HUPs"/>
    <property type="match status" value="1"/>
</dbReference>